<keyword evidence="2" id="KW-0677">Repeat</keyword>
<dbReference type="InterPro" id="IPR039421">
    <property type="entry name" value="Type_1_exporter"/>
</dbReference>
<gene>
    <name evidence="4" type="ORF">Slati_4003500</name>
</gene>
<dbReference type="SUPFAM" id="SSF52540">
    <property type="entry name" value="P-loop containing nucleoside triphosphate hydrolases"/>
    <property type="match status" value="1"/>
</dbReference>
<feature type="domain" description="ABC transporter" evidence="3">
    <location>
        <begin position="6"/>
        <end position="44"/>
    </location>
</feature>
<reference evidence="4" key="2">
    <citation type="journal article" date="2024" name="Plant">
        <title>Genomic evolution and insights into agronomic trait innovations of Sesamum species.</title>
        <authorList>
            <person name="Miao H."/>
            <person name="Wang L."/>
            <person name="Qu L."/>
            <person name="Liu H."/>
            <person name="Sun Y."/>
            <person name="Le M."/>
            <person name="Wang Q."/>
            <person name="Wei S."/>
            <person name="Zheng Y."/>
            <person name="Lin W."/>
            <person name="Duan Y."/>
            <person name="Cao H."/>
            <person name="Xiong S."/>
            <person name="Wang X."/>
            <person name="Wei L."/>
            <person name="Li C."/>
            <person name="Ma Q."/>
            <person name="Ju M."/>
            <person name="Zhao R."/>
            <person name="Li G."/>
            <person name="Mu C."/>
            <person name="Tian Q."/>
            <person name="Mei H."/>
            <person name="Zhang T."/>
            <person name="Gao T."/>
            <person name="Zhang H."/>
        </authorList>
    </citation>
    <scope>NUCLEOTIDE SEQUENCE</scope>
    <source>
        <strain evidence="4">KEN1</strain>
    </source>
</reference>
<dbReference type="GO" id="GO:0005524">
    <property type="term" value="F:ATP binding"/>
    <property type="evidence" value="ECO:0007669"/>
    <property type="project" value="InterPro"/>
</dbReference>
<evidence type="ECO:0000256" key="1">
    <source>
        <dbReference type="ARBA" id="ARBA00022448"/>
    </source>
</evidence>
<dbReference type="GO" id="GO:0016887">
    <property type="term" value="F:ATP hydrolysis activity"/>
    <property type="evidence" value="ECO:0007669"/>
    <property type="project" value="InterPro"/>
</dbReference>
<dbReference type="InterPro" id="IPR003439">
    <property type="entry name" value="ABC_transporter-like_ATP-bd"/>
</dbReference>
<proteinExistence type="predicted"/>
<reference evidence="4" key="1">
    <citation type="submission" date="2020-06" db="EMBL/GenBank/DDBJ databases">
        <authorList>
            <person name="Li T."/>
            <person name="Hu X."/>
            <person name="Zhang T."/>
            <person name="Song X."/>
            <person name="Zhang H."/>
            <person name="Dai N."/>
            <person name="Sheng W."/>
            <person name="Hou X."/>
            <person name="Wei L."/>
        </authorList>
    </citation>
    <scope>NUCLEOTIDE SEQUENCE</scope>
    <source>
        <strain evidence="4">KEN1</strain>
        <tissue evidence="4">Leaf</tissue>
    </source>
</reference>
<dbReference type="EMBL" id="JACGWN010000014">
    <property type="protein sequence ID" value="KAL0406896.1"/>
    <property type="molecule type" value="Genomic_DNA"/>
</dbReference>
<name>A0AAW2TPR7_9LAMI</name>
<keyword evidence="1" id="KW-0813">Transport</keyword>
<evidence type="ECO:0000313" key="4">
    <source>
        <dbReference type="EMBL" id="KAL0406896.1"/>
    </source>
</evidence>
<dbReference type="GO" id="GO:0090374">
    <property type="term" value="P:oligopeptide export from mitochondrion"/>
    <property type="evidence" value="ECO:0007669"/>
    <property type="project" value="TreeGrafter"/>
</dbReference>
<dbReference type="GO" id="GO:0015421">
    <property type="term" value="F:ABC-type oligopeptide transporter activity"/>
    <property type="evidence" value="ECO:0007669"/>
    <property type="project" value="TreeGrafter"/>
</dbReference>
<evidence type="ECO:0000259" key="3">
    <source>
        <dbReference type="Pfam" id="PF00005"/>
    </source>
</evidence>
<dbReference type="PANTHER" id="PTHR43394:SF11">
    <property type="entry name" value="ATP-BINDING CASSETTE TRANSPORTER"/>
    <property type="match status" value="1"/>
</dbReference>
<organism evidence="4">
    <name type="scientific">Sesamum latifolium</name>
    <dbReference type="NCBI Taxonomy" id="2727402"/>
    <lineage>
        <taxon>Eukaryota</taxon>
        <taxon>Viridiplantae</taxon>
        <taxon>Streptophyta</taxon>
        <taxon>Embryophyta</taxon>
        <taxon>Tracheophyta</taxon>
        <taxon>Spermatophyta</taxon>
        <taxon>Magnoliopsida</taxon>
        <taxon>eudicotyledons</taxon>
        <taxon>Gunneridae</taxon>
        <taxon>Pentapetalae</taxon>
        <taxon>asterids</taxon>
        <taxon>lamiids</taxon>
        <taxon>Lamiales</taxon>
        <taxon>Pedaliaceae</taxon>
        <taxon>Sesamum</taxon>
    </lineage>
</organism>
<dbReference type="Gene3D" id="3.40.50.300">
    <property type="entry name" value="P-loop containing nucleotide triphosphate hydrolases"/>
    <property type="match status" value="1"/>
</dbReference>
<accession>A0AAW2TPR7</accession>
<dbReference type="AlphaFoldDB" id="A0AAW2TPR7"/>
<evidence type="ECO:0000256" key="2">
    <source>
        <dbReference type="ARBA" id="ARBA00022737"/>
    </source>
</evidence>
<dbReference type="Pfam" id="PF00005">
    <property type="entry name" value="ABC_tran"/>
    <property type="match status" value="1"/>
</dbReference>
<sequence>MTDGYETYCGEREFQLSGGQKQRIALARAILKDPAILLLDEATSALDSVSESLVQEALEKMMVGRTCIVAHRLSTIQKILVIKEGKVVEQGSHSDLMAMGNRSAYVSLVRPQGGSSPYR</sequence>
<dbReference type="PANTHER" id="PTHR43394">
    <property type="entry name" value="ATP-DEPENDENT PERMEASE MDL1, MITOCHONDRIAL"/>
    <property type="match status" value="1"/>
</dbReference>
<dbReference type="InterPro" id="IPR027417">
    <property type="entry name" value="P-loop_NTPase"/>
</dbReference>
<protein>
    <submittedName>
        <fullName evidence="4">Multidrug resistance protein</fullName>
    </submittedName>
</protein>
<dbReference type="GO" id="GO:0005743">
    <property type="term" value="C:mitochondrial inner membrane"/>
    <property type="evidence" value="ECO:0007669"/>
    <property type="project" value="TreeGrafter"/>
</dbReference>
<comment type="caution">
    <text evidence="4">The sequence shown here is derived from an EMBL/GenBank/DDBJ whole genome shotgun (WGS) entry which is preliminary data.</text>
</comment>